<proteinExistence type="predicted"/>
<dbReference type="AlphaFoldDB" id="A0ABD3P7N8"/>
<gene>
    <name evidence="2" type="ORF">HJC23_013554</name>
</gene>
<feature type="chain" id="PRO_5044885377" evidence="1">
    <location>
        <begin position="23"/>
        <end position="187"/>
    </location>
</feature>
<accession>A0ABD3P7N8</accession>
<dbReference type="Proteomes" id="UP001516023">
    <property type="component" value="Unassembled WGS sequence"/>
</dbReference>
<keyword evidence="1" id="KW-0732">Signal</keyword>
<sequence>MMDRITSVAFFGLLLLPHLVYTSIDNTALLRGKNSQVAGINKESRHRVMKFLNWWDCDFMTEEPCFDEYWNIISCAPYAEGGCPCPAGQERCGVTDTFLGYCASLCCDPKTQHSCWELTKNFTFDVTSCAALDVGCSCPEGLTYCGLNETPSEMCSPLCCNATTEAFCMVYDGSNYTTYCADLNEGC</sequence>
<organism evidence="2 3">
    <name type="scientific">Cyclotella cryptica</name>
    <dbReference type="NCBI Taxonomy" id="29204"/>
    <lineage>
        <taxon>Eukaryota</taxon>
        <taxon>Sar</taxon>
        <taxon>Stramenopiles</taxon>
        <taxon>Ochrophyta</taxon>
        <taxon>Bacillariophyta</taxon>
        <taxon>Coscinodiscophyceae</taxon>
        <taxon>Thalassiosirophycidae</taxon>
        <taxon>Stephanodiscales</taxon>
        <taxon>Stephanodiscaceae</taxon>
        <taxon>Cyclotella</taxon>
    </lineage>
</organism>
<evidence type="ECO:0000313" key="2">
    <source>
        <dbReference type="EMBL" id="KAL3783211.1"/>
    </source>
</evidence>
<protein>
    <submittedName>
        <fullName evidence="2">Uncharacterized protein</fullName>
    </submittedName>
</protein>
<evidence type="ECO:0000313" key="3">
    <source>
        <dbReference type="Proteomes" id="UP001516023"/>
    </source>
</evidence>
<dbReference type="EMBL" id="JABMIG020000266">
    <property type="protein sequence ID" value="KAL3783211.1"/>
    <property type="molecule type" value="Genomic_DNA"/>
</dbReference>
<name>A0ABD3P7N8_9STRA</name>
<reference evidence="2 3" key="1">
    <citation type="journal article" date="2020" name="G3 (Bethesda)">
        <title>Improved Reference Genome for Cyclotella cryptica CCMP332, a Model for Cell Wall Morphogenesis, Salinity Adaptation, and Lipid Production in Diatoms (Bacillariophyta).</title>
        <authorList>
            <person name="Roberts W.R."/>
            <person name="Downey K.M."/>
            <person name="Ruck E.C."/>
            <person name="Traller J.C."/>
            <person name="Alverson A.J."/>
        </authorList>
    </citation>
    <scope>NUCLEOTIDE SEQUENCE [LARGE SCALE GENOMIC DNA]</scope>
    <source>
        <strain evidence="2 3">CCMP332</strain>
    </source>
</reference>
<feature type="signal peptide" evidence="1">
    <location>
        <begin position="1"/>
        <end position="22"/>
    </location>
</feature>
<evidence type="ECO:0000256" key="1">
    <source>
        <dbReference type="SAM" id="SignalP"/>
    </source>
</evidence>
<keyword evidence="3" id="KW-1185">Reference proteome</keyword>
<comment type="caution">
    <text evidence="2">The sequence shown here is derived from an EMBL/GenBank/DDBJ whole genome shotgun (WGS) entry which is preliminary data.</text>
</comment>